<keyword evidence="3" id="KW-1185">Reference proteome</keyword>
<accession>A0AAV4DGR4</accession>
<organism evidence="2 3">
    <name type="scientific">Plakobranchus ocellatus</name>
    <dbReference type="NCBI Taxonomy" id="259542"/>
    <lineage>
        <taxon>Eukaryota</taxon>
        <taxon>Metazoa</taxon>
        <taxon>Spiralia</taxon>
        <taxon>Lophotrochozoa</taxon>
        <taxon>Mollusca</taxon>
        <taxon>Gastropoda</taxon>
        <taxon>Heterobranchia</taxon>
        <taxon>Euthyneura</taxon>
        <taxon>Panpulmonata</taxon>
        <taxon>Sacoglossa</taxon>
        <taxon>Placobranchoidea</taxon>
        <taxon>Plakobranchidae</taxon>
        <taxon>Plakobranchus</taxon>
    </lineage>
</organism>
<dbReference type="PANTHER" id="PTHR46170:SF1">
    <property type="entry name" value="GATOR COMPLEX PROTEIN WDR59"/>
    <property type="match status" value="1"/>
</dbReference>
<comment type="caution">
    <text evidence="2">The sequence shown here is derived from an EMBL/GenBank/DDBJ whole genome shotgun (WGS) entry which is preliminary data.</text>
</comment>
<feature type="compositionally biased region" description="Basic residues" evidence="1">
    <location>
        <begin position="391"/>
        <end position="407"/>
    </location>
</feature>
<feature type="non-terminal residue" evidence="2">
    <location>
        <position position="1"/>
    </location>
</feature>
<name>A0AAV4DGR4_9GAST</name>
<evidence type="ECO:0000256" key="1">
    <source>
        <dbReference type="SAM" id="MobiDB-lite"/>
    </source>
</evidence>
<dbReference type="Proteomes" id="UP000735302">
    <property type="component" value="Unassembled WGS sequence"/>
</dbReference>
<dbReference type="PANTHER" id="PTHR46170">
    <property type="entry name" value="GATOR COMPLEX PROTEIN WDR59"/>
    <property type="match status" value="1"/>
</dbReference>
<dbReference type="GO" id="GO:0005774">
    <property type="term" value="C:vacuolar membrane"/>
    <property type="evidence" value="ECO:0007669"/>
    <property type="project" value="TreeGrafter"/>
</dbReference>
<reference evidence="2 3" key="1">
    <citation type="journal article" date="2021" name="Elife">
        <title>Chloroplast acquisition without the gene transfer in kleptoplastic sea slugs, Plakobranchus ocellatus.</title>
        <authorList>
            <person name="Maeda T."/>
            <person name="Takahashi S."/>
            <person name="Yoshida T."/>
            <person name="Shimamura S."/>
            <person name="Takaki Y."/>
            <person name="Nagai Y."/>
            <person name="Toyoda A."/>
            <person name="Suzuki Y."/>
            <person name="Arimoto A."/>
            <person name="Ishii H."/>
            <person name="Satoh N."/>
            <person name="Nishiyama T."/>
            <person name="Hasebe M."/>
            <person name="Maruyama T."/>
            <person name="Minagawa J."/>
            <person name="Obokata J."/>
            <person name="Shigenobu S."/>
        </authorList>
    </citation>
    <scope>NUCLEOTIDE SEQUENCE [LARGE SCALE GENOMIC DNA]</scope>
</reference>
<dbReference type="GO" id="GO:0034198">
    <property type="term" value="P:cellular response to amino acid starvation"/>
    <property type="evidence" value="ECO:0007669"/>
    <property type="project" value="TreeGrafter"/>
</dbReference>
<evidence type="ECO:0000313" key="2">
    <source>
        <dbReference type="EMBL" id="GFO43356.1"/>
    </source>
</evidence>
<proteinExistence type="predicted"/>
<dbReference type="GO" id="GO:0035859">
    <property type="term" value="C:Seh1-associated complex"/>
    <property type="evidence" value="ECO:0007669"/>
    <property type="project" value="TreeGrafter"/>
</dbReference>
<feature type="compositionally biased region" description="Polar residues" evidence="1">
    <location>
        <begin position="10"/>
        <end position="21"/>
    </location>
</feature>
<feature type="compositionally biased region" description="Basic and acidic residues" evidence="1">
    <location>
        <begin position="32"/>
        <end position="49"/>
    </location>
</feature>
<feature type="compositionally biased region" description="Basic and acidic residues" evidence="1">
    <location>
        <begin position="408"/>
        <end position="431"/>
    </location>
</feature>
<dbReference type="GO" id="GO:0035591">
    <property type="term" value="F:signaling adaptor activity"/>
    <property type="evidence" value="ECO:0007669"/>
    <property type="project" value="TreeGrafter"/>
</dbReference>
<feature type="region of interest" description="Disordered" evidence="1">
    <location>
        <begin position="1"/>
        <end position="49"/>
    </location>
</feature>
<evidence type="ECO:0000313" key="3">
    <source>
        <dbReference type="Proteomes" id="UP000735302"/>
    </source>
</evidence>
<sequence length="575" mass="62305">EQQGYGGRVQNVTSAKDNIPQNYKKPLSEPGQESKQKSKGEDTADVTAEREGLTVQTQLSSQFTVLSTSASVLSSGVMLGPGGSSFTSSDWYQAGRAGRAGTPGLGGGGGGVGGAGGGSAGVAQPLGAVGGNVPSLSGLMSVVSLEQEMDEVQRARFPGIKLDQADFVKRTCVIKLAKASFHMDVHLSFPDNYPVKISPRLNILSSNLDPDTEARVIRAYNESCSRHVKQHVNCVEPCMKQMVQAMERMSTSPLEQTQEERKLMLEKKFAVEKVQVRSPTSPAQSAGVIPMYATGSFIFRIPFPRTSGARFCSNDRLVTFGVPASMKKIQEENEVTPRALSDFMAIMMAQSPWMRNQPSTFGPMGLFYGSSPHSSAEEVSISSFYVEKANKTRHQRHHGQSHYKPHYRPRESMDAGKRVGAGGDRDSERSNRRLQKVWQLVAHMSHPSIRPSPNPDHGPPFAFTPFGRPLLKRMLEHYGRMRDVQTMAMLCCIFWDRHPTPGPRDRDALALQAGPGTSAGSGSGVGGAGGALSLSRNHSRTSLEYGAAAANQGEVLMATSSDSGYYLLRKLLFFS</sequence>
<protein>
    <submittedName>
        <fullName evidence="2">WD repeat-containing protein 59</fullName>
    </submittedName>
</protein>
<dbReference type="GO" id="GO:1904263">
    <property type="term" value="P:positive regulation of TORC1 signaling"/>
    <property type="evidence" value="ECO:0007669"/>
    <property type="project" value="TreeGrafter"/>
</dbReference>
<dbReference type="EMBL" id="BLXT01007882">
    <property type="protein sequence ID" value="GFO43356.1"/>
    <property type="molecule type" value="Genomic_DNA"/>
</dbReference>
<gene>
    <name evidence="2" type="ORF">PoB_006986100</name>
</gene>
<dbReference type="AlphaFoldDB" id="A0AAV4DGR4"/>
<dbReference type="InterPro" id="IPR049567">
    <property type="entry name" value="WDR59-like"/>
</dbReference>
<feature type="region of interest" description="Disordered" evidence="1">
    <location>
        <begin position="505"/>
        <end position="525"/>
    </location>
</feature>
<feature type="region of interest" description="Disordered" evidence="1">
    <location>
        <begin position="390"/>
        <end position="431"/>
    </location>
</feature>